<feature type="binding site" evidence="10">
    <location>
        <position position="210"/>
    </location>
    <ligand>
        <name>phosphate</name>
        <dbReference type="ChEBI" id="CHEBI:43474"/>
    </ligand>
</feature>
<keyword evidence="5" id="KW-0597">Phosphoprotein</keyword>
<reference evidence="12 13" key="1">
    <citation type="submission" date="2011-01" db="EMBL/GenBank/DDBJ databases">
        <title>Whole genome sequence of Amphibacillus xylinus NBRC 15112.</title>
        <authorList>
            <person name="Nakazawa H."/>
            <person name="Katano Y."/>
            <person name="Nakamura S."/>
            <person name="Sasagawa M."/>
            <person name="Fukada J."/>
            <person name="Arai T."/>
            <person name="Sasakura N."/>
            <person name="Mochizuki D."/>
            <person name="Hosoyama A."/>
            <person name="Harada K."/>
            <person name="Horikawa H."/>
            <person name="Kato Y."/>
            <person name="Harada T."/>
            <person name="Sasaki K."/>
            <person name="Sekiguchi M."/>
            <person name="Hodoyama M."/>
            <person name="Nishiko R."/>
            <person name="Narita H."/>
            <person name="Hanamaki A."/>
            <person name="Hata C."/>
            <person name="Konno Y."/>
            <person name="Niimura Y."/>
            <person name="Yamazaki S."/>
            <person name="Fujita N."/>
        </authorList>
    </citation>
    <scope>NUCLEOTIDE SEQUENCE [LARGE SCALE GENOMIC DNA]</scope>
    <source>
        <strain evidence="13">ATCC 51415 / DSM 6626 / JCM 7361 / LMG 17667 / NBRC 15112 / Ep01</strain>
    </source>
</reference>
<name>K0IVE7_AMPXN</name>
<dbReference type="UniPathway" id="UPA00606"/>
<evidence type="ECO:0000256" key="1">
    <source>
        <dbReference type="ARBA" id="ARBA00002678"/>
    </source>
</evidence>
<evidence type="ECO:0000256" key="5">
    <source>
        <dbReference type="ARBA" id="ARBA00022553"/>
    </source>
</evidence>
<evidence type="ECO:0000256" key="2">
    <source>
        <dbReference type="ARBA" id="ARBA00005058"/>
    </source>
</evidence>
<dbReference type="PROSITE" id="PS01240">
    <property type="entry name" value="PNP_MTAP_2"/>
    <property type="match status" value="1"/>
</dbReference>
<evidence type="ECO:0000256" key="10">
    <source>
        <dbReference type="PIRSR" id="PIRSR000477-2"/>
    </source>
</evidence>
<dbReference type="InterPro" id="IPR018099">
    <property type="entry name" value="Purine_phosphorylase-2_CS"/>
</dbReference>
<evidence type="ECO:0000313" key="12">
    <source>
        <dbReference type="EMBL" id="BAM46390.1"/>
    </source>
</evidence>
<comment type="catalytic activity">
    <reaction evidence="8">
        <text>a purine 2'-deoxy-D-ribonucleoside + phosphate = a purine nucleobase + 2-deoxy-alpha-D-ribose 1-phosphate</text>
        <dbReference type="Rhea" id="RHEA:36431"/>
        <dbReference type="ChEBI" id="CHEBI:26386"/>
        <dbReference type="ChEBI" id="CHEBI:43474"/>
        <dbReference type="ChEBI" id="CHEBI:57259"/>
        <dbReference type="ChEBI" id="CHEBI:142361"/>
        <dbReference type="EC" id="2.4.2.1"/>
    </reaction>
</comment>
<evidence type="ECO:0000256" key="9">
    <source>
        <dbReference type="PIRNR" id="PIRNR000477"/>
    </source>
</evidence>
<dbReference type="InterPro" id="IPR011270">
    <property type="entry name" value="Pur_Nuc_Pase_Ino/Guo-sp"/>
</dbReference>
<protein>
    <recommendedName>
        <fullName evidence="9">Purine nucleoside phosphorylase</fullName>
        <ecNumber evidence="9">2.4.2.1</ecNumber>
    </recommendedName>
    <alternativeName>
        <fullName evidence="9">Inosine-guanosine phosphorylase</fullName>
    </alternativeName>
</protein>
<dbReference type="NCBIfam" id="NF006054">
    <property type="entry name" value="PRK08202.1"/>
    <property type="match status" value="1"/>
</dbReference>
<sequence>MNHQLEQAKKFISAQLKATPKVGLILGSGLGVLADEIKDAIKIPYEQIPGFLKSTVSGHVGQLVSGKLNGVDVIVMQGRFHFYEGYGLDAITFPIRVMKSIGVEKLIVTNAAGGINKDFNPGDLMLITDHINNTGQNPLIGPNDSRQGVRFPDLTHAYDPQLRNMAKVVANELSIDLKEGVYVWNTGPTYETPAEVKMLQLLGADAVGMSTVPEVIVARHIGLSVLGISCISNMAAGILDEPLSHEDVIKTTESVRLKFISLVKSILTKLS</sequence>
<gene>
    <name evidence="12" type="primary">punA</name>
    <name evidence="12" type="ordered locus">AXY_02580</name>
</gene>
<accession>K0IVE7</accession>
<evidence type="ECO:0000256" key="7">
    <source>
        <dbReference type="ARBA" id="ARBA00022679"/>
    </source>
</evidence>
<keyword evidence="6 9" id="KW-0328">Glycosyltransferase</keyword>
<comment type="function">
    <text evidence="1">The purine nucleoside phosphorylases catalyze the phosphorolytic breakdown of the N-glycosidic bond in the beta-(deoxy)ribonucleoside molecules, with the formation of the corresponding free purine bases and pentose-1-phosphate. Cleaves guanosine, inosine, 2'-deoxyguanosine and 2'-deoxyinosine.</text>
</comment>
<evidence type="ECO:0000256" key="8">
    <source>
        <dbReference type="ARBA" id="ARBA00048556"/>
    </source>
</evidence>
<organism evidence="12 13">
    <name type="scientific">Amphibacillus xylanus (strain ATCC 51415 / DSM 6626 / JCM 7361 / LMG 17667 / NBRC 15112 / Ep01)</name>
    <dbReference type="NCBI Taxonomy" id="698758"/>
    <lineage>
        <taxon>Bacteria</taxon>
        <taxon>Bacillati</taxon>
        <taxon>Bacillota</taxon>
        <taxon>Bacilli</taxon>
        <taxon>Bacillales</taxon>
        <taxon>Bacillaceae</taxon>
        <taxon>Amphibacillus</taxon>
    </lineage>
</organism>
<dbReference type="GO" id="GO:0004731">
    <property type="term" value="F:purine-nucleoside phosphorylase activity"/>
    <property type="evidence" value="ECO:0007669"/>
    <property type="project" value="UniProtKB-EC"/>
</dbReference>
<evidence type="ECO:0000259" key="11">
    <source>
        <dbReference type="Pfam" id="PF01048"/>
    </source>
</evidence>
<dbReference type="EC" id="2.4.2.1" evidence="9"/>
<feature type="binding site" evidence="10">
    <location>
        <position position="111"/>
    </location>
    <ligand>
        <name>phosphate</name>
        <dbReference type="ChEBI" id="CHEBI:43474"/>
    </ligand>
</feature>
<dbReference type="InterPro" id="IPR011268">
    <property type="entry name" value="Purine_phosphorylase"/>
</dbReference>
<dbReference type="PATRIC" id="fig|698758.3.peg.260"/>
<dbReference type="CDD" id="cd09009">
    <property type="entry name" value="PNP-EcPNPII_like"/>
    <property type="match status" value="1"/>
</dbReference>
<comment type="similarity">
    <text evidence="3 9">Belongs to the PNP/MTAP phosphorylase family.</text>
</comment>
<dbReference type="Proteomes" id="UP000006294">
    <property type="component" value="Chromosome"/>
</dbReference>
<dbReference type="HOGENOM" id="CLU_054456_1_0_9"/>
<feature type="binding site" evidence="10">
    <location>
        <position position="191"/>
    </location>
    <ligand>
        <name>a purine D-ribonucleoside</name>
        <dbReference type="ChEBI" id="CHEBI:142355"/>
    </ligand>
</feature>
<comment type="subunit">
    <text evidence="4">Homotrimer.</text>
</comment>
<dbReference type="PANTHER" id="PTHR11904:SF9">
    <property type="entry name" value="PURINE NUCLEOSIDE PHOSPHORYLASE-RELATED"/>
    <property type="match status" value="1"/>
</dbReference>
<dbReference type="eggNOG" id="COG0005">
    <property type="taxonomic scope" value="Bacteria"/>
</dbReference>
<dbReference type="GO" id="GO:0005737">
    <property type="term" value="C:cytoplasm"/>
    <property type="evidence" value="ECO:0007669"/>
    <property type="project" value="TreeGrafter"/>
</dbReference>
<dbReference type="KEGG" id="axl:AXY_02580"/>
<keyword evidence="13" id="KW-1185">Reference proteome</keyword>
<dbReference type="FunFam" id="3.40.50.1580:FF:000010">
    <property type="entry name" value="Purine nucleoside phosphorylase"/>
    <property type="match status" value="1"/>
</dbReference>
<evidence type="ECO:0000313" key="13">
    <source>
        <dbReference type="Proteomes" id="UP000006294"/>
    </source>
</evidence>
<dbReference type="NCBIfam" id="TIGR01697">
    <property type="entry name" value="PNPH-PUNA-XAPA"/>
    <property type="match status" value="1"/>
</dbReference>
<feature type="binding site" evidence="10">
    <location>
        <begin position="79"/>
        <end position="81"/>
    </location>
    <ligand>
        <name>phosphate</name>
        <dbReference type="ChEBI" id="CHEBI:43474"/>
    </ligand>
</feature>
<feature type="domain" description="Nucleoside phosphorylase" evidence="11">
    <location>
        <begin position="21"/>
        <end position="267"/>
    </location>
</feature>
<dbReference type="STRING" id="698758.AXY_02580"/>
<proteinExistence type="inferred from homology"/>
<feature type="binding site" evidence="10">
    <location>
        <position position="28"/>
    </location>
    <ligand>
        <name>phosphate</name>
        <dbReference type="ChEBI" id="CHEBI:43474"/>
    </ligand>
</feature>
<evidence type="ECO:0000256" key="4">
    <source>
        <dbReference type="ARBA" id="ARBA00011233"/>
    </source>
</evidence>
<dbReference type="Pfam" id="PF01048">
    <property type="entry name" value="PNP_UDP_1"/>
    <property type="match status" value="1"/>
</dbReference>
<dbReference type="InterPro" id="IPR000845">
    <property type="entry name" value="Nucleoside_phosphorylase_d"/>
</dbReference>
<keyword evidence="7 9" id="KW-0808">Transferase</keyword>
<dbReference type="PANTHER" id="PTHR11904">
    <property type="entry name" value="METHYLTHIOADENOSINE/PURINE NUCLEOSIDE PHOSPHORYLASE"/>
    <property type="match status" value="1"/>
</dbReference>
<dbReference type="GO" id="GO:0009116">
    <property type="term" value="P:nucleoside metabolic process"/>
    <property type="evidence" value="ECO:0007669"/>
    <property type="project" value="InterPro"/>
</dbReference>
<feature type="binding site" evidence="10">
    <location>
        <position position="59"/>
    </location>
    <ligand>
        <name>phosphate</name>
        <dbReference type="ChEBI" id="CHEBI:43474"/>
    </ligand>
</feature>
<dbReference type="EMBL" id="AP012050">
    <property type="protein sequence ID" value="BAM46390.1"/>
    <property type="molecule type" value="Genomic_DNA"/>
</dbReference>
<feature type="binding site" evidence="10">
    <location>
        <position position="233"/>
    </location>
    <ligand>
        <name>a purine D-ribonucleoside</name>
        <dbReference type="ChEBI" id="CHEBI:142355"/>
    </ligand>
</feature>
<dbReference type="SUPFAM" id="SSF53167">
    <property type="entry name" value="Purine and uridine phosphorylases"/>
    <property type="match status" value="1"/>
</dbReference>
<dbReference type="Gene3D" id="3.40.50.1580">
    <property type="entry name" value="Nucleoside phosphorylase domain"/>
    <property type="match status" value="1"/>
</dbReference>
<evidence type="ECO:0000256" key="3">
    <source>
        <dbReference type="ARBA" id="ARBA00006751"/>
    </source>
</evidence>
<dbReference type="AlphaFoldDB" id="K0IVE7"/>
<dbReference type="NCBIfam" id="TIGR01700">
    <property type="entry name" value="PNPH"/>
    <property type="match status" value="1"/>
</dbReference>
<evidence type="ECO:0000256" key="6">
    <source>
        <dbReference type="ARBA" id="ARBA00022676"/>
    </source>
</evidence>
<dbReference type="PIRSF" id="PIRSF000477">
    <property type="entry name" value="PurNPase"/>
    <property type="match status" value="1"/>
</dbReference>
<comment type="pathway">
    <text evidence="2 9">Purine metabolism; purine nucleoside salvage.</text>
</comment>
<dbReference type="InterPro" id="IPR035994">
    <property type="entry name" value="Nucleoside_phosphorylase_sf"/>
</dbReference>